<evidence type="ECO:0000256" key="10">
    <source>
        <dbReference type="SAM" id="SignalP"/>
    </source>
</evidence>
<evidence type="ECO:0000313" key="13">
    <source>
        <dbReference type="Proteomes" id="UP000005226"/>
    </source>
</evidence>
<gene>
    <name evidence="12" type="primary">serpine1</name>
</gene>
<dbReference type="InterPro" id="IPR000215">
    <property type="entry name" value="Serpin_fam"/>
</dbReference>
<keyword evidence="3 10" id="KW-0732">Signal</keyword>
<dbReference type="Ensembl" id="ENSTRUT00000084115.1">
    <property type="protein sequence ID" value="ENSTRUP00000077919.1"/>
    <property type="gene ID" value="ENSTRUG00000004818.3"/>
</dbReference>
<dbReference type="Gene3D" id="3.30.497.10">
    <property type="entry name" value="Antithrombin, subunit I, domain 2"/>
    <property type="match status" value="1"/>
</dbReference>
<dbReference type="OMA" id="QHKQTGA"/>
<accession>A0A674NWP4</accession>
<organism evidence="12 13">
    <name type="scientific">Takifugu rubripes</name>
    <name type="common">Japanese pufferfish</name>
    <name type="synonym">Fugu rubripes</name>
    <dbReference type="NCBI Taxonomy" id="31033"/>
    <lineage>
        <taxon>Eukaryota</taxon>
        <taxon>Metazoa</taxon>
        <taxon>Chordata</taxon>
        <taxon>Craniata</taxon>
        <taxon>Vertebrata</taxon>
        <taxon>Euteleostomi</taxon>
        <taxon>Actinopterygii</taxon>
        <taxon>Neopterygii</taxon>
        <taxon>Teleostei</taxon>
        <taxon>Neoteleostei</taxon>
        <taxon>Acanthomorphata</taxon>
        <taxon>Eupercaria</taxon>
        <taxon>Tetraodontiformes</taxon>
        <taxon>Tetradontoidea</taxon>
        <taxon>Tetraodontidae</taxon>
        <taxon>Takifugu</taxon>
    </lineage>
</organism>
<reference evidence="12" key="2">
    <citation type="submission" date="2025-08" db="UniProtKB">
        <authorList>
            <consortium name="Ensembl"/>
        </authorList>
    </citation>
    <scope>IDENTIFICATION</scope>
</reference>
<evidence type="ECO:0000256" key="7">
    <source>
        <dbReference type="ARBA" id="ARBA00043166"/>
    </source>
</evidence>
<dbReference type="PANTHER" id="PTHR11461">
    <property type="entry name" value="SERINE PROTEASE INHIBITOR, SERPIN"/>
    <property type="match status" value="1"/>
</dbReference>
<dbReference type="InterPro" id="IPR023796">
    <property type="entry name" value="Serpin_dom"/>
</dbReference>
<dbReference type="SUPFAM" id="SSF56574">
    <property type="entry name" value="Serpins"/>
    <property type="match status" value="1"/>
</dbReference>
<name>A0A674NWP4_TAKRU</name>
<evidence type="ECO:0000256" key="5">
    <source>
        <dbReference type="ARBA" id="ARBA00040523"/>
    </source>
</evidence>
<dbReference type="InParanoid" id="A0A674NWP4"/>
<feature type="signal peptide" evidence="10">
    <location>
        <begin position="1"/>
        <end position="18"/>
    </location>
</feature>
<dbReference type="SMART" id="SM00093">
    <property type="entry name" value="SERPIN"/>
    <property type="match status" value="1"/>
</dbReference>
<dbReference type="InterPro" id="IPR036186">
    <property type="entry name" value="Serpin_sf"/>
</dbReference>
<evidence type="ECO:0000256" key="8">
    <source>
        <dbReference type="ARBA" id="ARBA00066062"/>
    </source>
</evidence>
<dbReference type="InterPro" id="IPR042185">
    <property type="entry name" value="Serpin_sf_2"/>
</dbReference>
<evidence type="ECO:0000256" key="9">
    <source>
        <dbReference type="RuleBase" id="RU000411"/>
    </source>
</evidence>
<dbReference type="GO" id="GO:0005615">
    <property type="term" value="C:extracellular space"/>
    <property type="evidence" value="ECO:0007669"/>
    <property type="project" value="InterPro"/>
</dbReference>
<dbReference type="InterPro" id="IPR023795">
    <property type="entry name" value="Serpin_CS"/>
</dbReference>
<evidence type="ECO:0000313" key="12">
    <source>
        <dbReference type="Ensembl" id="ENSTRUP00000077919.1"/>
    </source>
</evidence>
<keyword evidence="2" id="KW-0646">Protease inhibitor</keyword>
<evidence type="ECO:0000256" key="2">
    <source>
        <dbReference type="ARBA" id="ARBA00022690"/>
    </source>
</evidence>
<comment type="similarity">
    <text evidence="1 9">Belongs to the serpin family.</text>
</comment>
<reference evidence="12 13" key="1">
    <citation type="journal article" date="2011" name="Genome Biol. Evol.">
        <title>Integration of the genetic map and genome assembly of fugu facilitates insights into distinct features of genome evolution in teleosts and mammals.</title>
        <authorList>
            <person name="Kai W."/>
            <person name="Kikuchi K."/>
            <person name="Tohari S."/>
            <person name="Chew A.K."/>
            <person name="Tay A."/>
            <person name="Fujiwara A."/>
            <person name="Hosoya S."/>
            <person name="Suetake H."/>
            <person name="Naruse K."/>
            <person name="Brenner S."/>
            <person name="Suzuki Y."/>
            <person name="Venkatesh B."/>
        </authorList>
    </citation>
    <scope>NUCLEOTIDE SEQUENCE [LARGE SCALE GENOMIC DNA]</scope>
</reference>
<dbReference type="AlphaFoldDB" id="A0A674NWP4"/>
<dbReference type="Gene3D" id="2.30.39.10">
    <property type="entry name" value="Alpha-1-antitrypsin, domain 1"/>
    <property type="match status" value="1"/>
</dbReference>
<dbReference type="PANTHER" id="PTHR11461:SF49">
    <property type="entry name" value="PLASMINOGEN ACTIVATOR INHIBITOR 1"/>
    <property type="match status" value="1"/>
</dbReference>
<feature type="chain" id="PRO_5025634137" description="Plasminogen activator inhibitor 1" evidence="10">
    <location>
        <begin position="19"/>
        <end position="419"/>
    </location>
</feature>
<comment type="subunit">
    <text evidence="8">Forms a heterodimer with TMPRSS7. Interacts with VTN. Binds LRP1B; binding is followed by internalization and degradation. Interacts with PPP1CB. In complex with PLAU/uPA, interacts with PLAUR/uPAR. Interacts with SORL1 and LRP1, either alone or in complex with PLAU; these interactions are abolished in the presence of LRPAP1/RAP. The ternary complex composed of PLAUR-PLAU-PAI1 also interacts with SORL1. Interacts with PLAT/tPA. Also interacts with SORL1, when complexed to PLAT/tPA.</text>
</comment>
<dbReference type="InterPro" id="IPR042178">
    <property type="entry name" value="Serpin_sf_1"/>
</dbReference>
<dbReference type="PROSITE" id="PS00284">
    <property type="entry name" value="SERPIN"/>
    <property type="match status" value="1"/>
</dbReference>
<evidence type="ECO:0000256" key="6">
    <source>
        <dbReference type="ARBA" id="ARBA00041825"/>
    </source>
</evidence>
<dbReference type="Proteomes" id="UP000005226">
    <property type="component" value="Chromosome 8"/>
</dbReference>
<feature type="domain" description="Serpin" evidence="11">
    <location>
        <begin position="29"/>
        <end position="416"/>
    </location>
</feature>
<evidence type="ECO:0000256" key="1">
    <source>
        <dbReference type="ARBA" id="ARBA00009500"/>
    </source>
</evidence>
<dbReference type="Pfam" id="PF00079">
    <property type="entry name" value="Serpin"/>
    <property type="match status" value="2"/>
</dbReference>
<evidence type="ECO:0000256" key="4">
    <source>
        <dbReference type="ARBA" id="ARBA00022900"/>
    </source>
</evidence>
<protein>
    <recommendedName>
        <fullName evidence="5">Plasminogen activator inhibitor 1</fullName>
    </recommendedName>
    <alternativeName>
        <fullName evidence="6">Endothelial plasminogen activator inhibitor</fullName>
    </alternativeName>
    <alternativeName>
        <fullName evidence="7">Serpin E1</fullName>
    </alternativeName>
</protein>
<dbReference type="GO" id="GO:0061044">
    <property type="term" value="P:negative regulation of vascular wound healing"/>
    <property type="evidence" value="ECO:0007669"/>
    <property type="project" value="TreeGrafter"/>
</dbReference>
<sequence length="419" mass="46666">MLFAYTLLLLALSRAALSSLQDKQTDFGLKVFSQLSQSSVDKNVAMSPYGAVSVLAMAQLGAAGKTLRALNSAMGFSLLARGMSRQQRLLHRDLSSEDGVETASAVMVERKMSLEKGYRRALVKAFQTHPHQVDFTRPEQAVGVINEWVSDHTAGAIPDFLQSGSLTDETRLVLLNALSFQAPWKVPFDPKRTAERMFHCANGSTVPVHMMTLTNHYHYGEFVTTEGIDYDVIEVPYEGDSLSMLLVSPIEPEVPLSALIGDLSSQRIRQWRQELRRVKRQLSMPRWGHWDVRIITTVGGLGTSADKTSARFDRFTLNSEVNFKSALLNMGLGDVFNLATADFTRITTEERLCVSKIMQKIKIEVNEHGTKAAAATAAVMFSRMAVEEIALDRPFLFLIQHKPTGTLLFMGQFNHPQQQ</sequence>
<proteinExistence type="inferred from homology"/>
<dbReference type="FunFam" id="3.30.497.10:FF:000006">
    <property type="entry name" value="Plasminogen activator inhibitor 1"/>
    <property type="match status" value="1"/>
</dbReference>
<keyword evidence="4" id="KW-0722">Serine protease inhibitor</keyword>
<reference evidence="12" key="3">
    <citation type="submission" date="2025-09" db="UniProtKB">
        <authorList>
            <consortium name="Ensembl"/>
        </authorList>
    </citation>
    <scope>IDENTIFICATION</scope>
</reference>
<dbReference type="GeneTree" id="ENSGT00940000160621"/>
<dbReference type="GO" id="GO:0004867">
    <property type="term" value="F:serine-type endopeptidase inhibitor activity"/>
    <property type="evidence" value="ECO:0007669"/>
    <property type="project" value="UniProtKB-KW"/>
</dbReference>
<evidence type="ECO:0000259" key="11">
    <source>
        <dbReference type="SMART" id="SM00093"/>
    </source>
</evidence>
<evidence type="ECO:0000256" key="3">
    <source>
        <dbReference type="ARBA" id="ARBA00022729"/>
    </source>
</evidence>
<dbReference type="GO" id="GO:0010757">
    <property type="term" value="P:negative regulation of plasminogen activation"/>
    <property type="evidence" value="ECO:0007669"/>
    <property type="project" value="Ensembl"/>
</dbReference>
<keyword evidence="13" id="KW-1185">Reference proteome</keyword>